<dbReference type="Gramene" id="ONK64042">
    <property type="protein sequence ID" value="ONK64042"/>
    <property type="gene ID" value="A4U43_C07F21500"/>
</dbReference>
<dbReference type="Gene3D" id="2.160.20.10">
    <property type="entry name" value="Single-stranded right-handed beta-helix, Pectin lyase-like"/>
    <property type="match status" value="1"/>
</dbReference>
<dbReference type="SUPFAM" id="SSF51126">
    <property type="entry name" value="Pectin lyase-like"/>
    <property type="match status" value="1"/>
</dbReference>
<proteinExistence type="predicted"/>
<dbReference type="InterPro" id="IPR012334">
    <property type="entry name" value="Pectin_lyas_fold"/>
</dbReference>
<gene>
    <name evidence="2" type="ORF">A4U43_C07F21500</name>
</gene>
<keyword evidence="3" id="KW-1185">Reference proteome</keyword>
<dbReference type="AlphaFoldDB" id="A0A5P1EDW3"/>
<dbReference type="InterPro" id="IPR011050">
    <property type="entry name" value="Pectin_lyase_fold/virulence"/>
</dbReference>
<dbReference type="InterPro" id="IPR045032">
    <property type="entry name" value="PEL"/>
</dbReference>
<sequence>MQIRLERPLVVGSFTTIDGRGADVHIANGAGFLIEHAHDIIIHGLQFHKPRPNAARPSSRPRSKGRADRRRRCRCIPDSILLQDLAGPKPLQLPRRPP</sequence>
<evidence type="ECO:0000313" key="2">
    <source>
        <dbReference type="EMBL" id="ONK64042.1"/>
    </source>
</evidence>
<organism evidence="2 3">
    <name type="scientific">Asparagus officinalis</name>
    <name type="common">Garden asparagus</name>
    <dbReference type="NCBI Taxonomy" id="4686"/>
    <lineage>
        <taxon>Eukaryota</taxon>
        <taxon>Viridiplantae</taxon>
        <taxon>Streptophyta</taxon>
        <taxon>Embryophyta</taxon>
        <taxon>Tracheophyta</taxon>
        <taxon>Spermatophyta</taxon>
        <taxon>Magnoliopsida</taxon>
        <taxon>Liliopsida</taxon>
        <taxon>Asparagales</taxon>
        <taxon>Asparagaceae</taxon>
        <taxon>Asparagoideae</taxon>
        <taxon>Asparagus</taxon>
    </lineage>
</organism>
<protein>
    <submittedName>
        <fullName evidence="2">Uncharacterized protein</fullName>
    </submittedName>
</protein>
<evidence type="ECO:0000256" key="1">
    <source>
        <dbReference type="SAM" id="MobiDB-lite"/>
    </source>
</evidence>
<dbReference type="Proteomes" id="UP000243459">
    <property type="component" value="Chromosome 7"/>
</dbReference>
<dbReference type="GO" id="GO:0030570">
    <property type="term" value="F:pectate lyase activity"/>
    <property type="evidence" value="ECO:0007669"/>
    <property type="project" value="InterPro"/>
</dbReference>
<dbReference type="EMBL" id="CM007387">
    <property type="protein sequence ID" value="ONK64042.1"/>
    <property type="molecule type" value="Genomic_DNA"/>
</dbReference>
<reference evidence="3" key="1">
    <citation type="journal article" date="2017" name="Nat. Commun.">
        <title>The asparagus genome sheds light on the origin and evolution of a young Y chromosome.</title>
        <authorList>
            <person name="Harkess A."/>
            <person name="Zhou J."/>
            <person name="Xu C."/>
            <person name="Bowers J.E."/>
            <person name="Van der Hulst R."/>
            <person name="Ayyampalayam S."/>
            <person name="Mercati F."/>
            <person name="Riccardi P."/>
            <person name="McKain M.R."/>
            <person name="Kakrana A."/>
            <person name="Tang H."/>
            <person name="Ray J."/>
            <person name="Groenendijk J."/>
            <person name="Arikit S."/>
            <person name="Mathioni S.M."/>
            <person name="Nakano M."/>
            <person name="Shan H."/>
            <person name="Telgmann-Rauber A."/>
            <person name="Kanno A."/>
            <person name="Yue Z."/>
            <person name="Chen H."/>
            <person name="Li W."/>
            <person name="Chen Y."/>
            <person name="Xu X."/>
            <person name="Zhang Y."/>
            <person name="Luo S."/>
            <person name="Chen H."/>
            <person name="Gao J."/>
            <person name="Mao Z."/>
            <person name="Pires J.C."/>
            <person name="Luo M."/>
            <person name="Kudrna D."/>
            <person name="Wing R.A."/>
            <person name="Meyers B.C."/>
            <person name="Yi K."/>
            <person name="Kong H."/>
            <person name="Lavrijsen P."/>
            <person name="Sunseri F."/>
            <person name="Falavigna A."/>
            <person name="Ye Y."/>
            <person name="Leebens-Mack J.H."/>
            <person name="Chen G."/>
        </authorList>
    </citation>
    <scope>NUCLEOTIDE SEQUENCE [LARGE SCALE GENOMIC DNA]</scope>
    <source>
        <strain evidence="3">cv. DH0086</strain>
    </source>
</reference>
<dbReference type="PANTHER" id="PTHR31683:SF74">
    <property type="entry name" value="PECTATE LYASE"/>
    <property type="match status" value="1"/>
</dbReference>
<feature type="compositionally biased region" description="Basic residues" evidence="1">
    <location>
        <begin position="59"/>
        <end position="70"/>
    </location>
</feature>
<name>A0A5P1EDW3_ASPOF</name>
<evidence type="ECO:0000313" key="3">
    <source>
        <dbReference type="Proteomes" id="UP000243459"/>
    </source>
</evidence>
<accession>A0A5P1EDW3</accession>
<dbReference type="PANTHER" id="PTHR31683">
    <property type="entry name" value="PECTATE LYASE 18-RELATED"/>
    <property type="match status" value="1"/>
</dbReference>
<feature type="region of interest" description="Disordered" evidence="1">
    <location>
        <begin position="48"/>
        <end position="70"/>
    </location>
</feature>